<reference evidence="5 6" key="1">
    <citation type="submission" date="2017-11" db="EMBL/GenBank/DDBJ databases">
        <title>Draft Genome Sequence of Lactobacillus curieae NBRC 111893 isolated from Koso, a Japanese sugar-Vegetable Fermented Beverage.</title>
        <authorList>
            <person name="Chiou T.Y."/>
            <person name="Oshima K."/>
            <person name="Suda W."/>
            <person name="Hattori M."/>
            <person name="Takahashi T."/>
        </authorList>
    </citation>
    <scope>NUCLEOTIDE SEQUENCE [LARGE SCALE GENOMIC DNA]</scope>
    <source>
        <strain evidence="5 6">NBRC111893</strain>
    </source>
</reference>
<proteinExistence type="predicted"/>
<organism evidence="5 6">
    <name type="scientific">Lentilactobacillus kosonis</name>
    <dbReference type="NCBI Taxonomy" id="2810561"/>
    <lineage>
        <taxon>Bacteria</taxon>
        <taxon>Bacillati</taxon>
        <taxon>Bacillota</taxon>
        <taxon>Bacilli</taxon>
        <taxon>Lactobacillales</taxon>
        <taxon>Lactobacillaceae</taxon>
        <taxon>Lentilactobacillus</taxon>
    </lineage>
</organism>
<dbReference type="GO" id="GO:0072344">
    <property type="term" value="P:rescue of stalled ribosome"/>
    <property type="evidence" value="ECO:0007669"/>
    <property type="project" value="TreeGrafter"/>
</dbReference>
<keyword evidence="1" id="KW-0820">tRNA-binding</keyword>
<dbReference type="InterPro" id="IPR051608">
    <property type="entry name" value="RQC_Subunit_NEMF"/>
</dbReference>
<dbReference type="GO" id="GO:0043023">
    <property type="term" value="F:ribosomal large subunit binding"/>
    <property type="evidence" value="ECO:0007669"/>
    <property type="project" value="TreeGrafter"/>
</dbReference>
<accession>A0A401FKV9</accession>
<evidence type="ECO:0000256" key="3">
    <source>
        <dbReference type="ARBA" id="ARBA00022884"/>
    </source>
</evidence>
<dbReference type="Pfam" id="PF05833">
    <property type="entry name" value="NFACT_N"/>
    <property type="match status" value="1"/>
</dbReference>
<evidence type="ECO:0000313" key="5">
    <source>
        <dbReference type="EMBL" id="GAY72983.1"/>
    </source>
</evidence>
<sequence>MSFDGSFTHSMEKELTSLLVTGRVSKINQPYPNELLLTIRAHSKNHTVLLSANPSYARVQITKIPAANPAVPNNFTMVLRKHLSGSILTKVNQLDNDRVLQFHFSGRNEIGDQTSLMLVVEIMARHSNVILVDEATNKVIDAIKRVGSDVNRYRTLLPGSTYVNPPKQDLLNPFTITNFEMIQKLIIQYPNVDVLAEQLRNTLQGLGTDTSLALATWLHQDGGLEDNFNNFFKQFDEPSPVLSELDNNKINFTAFPYPDTVENKTFPTLSELLDAFYASKAQRDRVREQGSVLIAVVRKQLKKEPQ</sequence>
<dbReference type="GO" id="GO:1990112">
    <property type="term" value="C:RQC complex"/>
    <property type="evidence" value="ECO:0007669"/>
    <property type="project" value="TreeGrafter"/>
</dbReference>
<name>A0A401FKV9_9LACO</name>
<dbReference type="GO" id="GO:0019843">
    <property type="term" value="F:rRNA binding"/>
    <property type="evidence" value="ECO:0007669"/>
    <property type="project" value="UniProtKB-KW"/>
</dbReference>
<comment type="caution">
    <text evidence="5">The sequence shown here is derived from an EMBL/GenBank/DDBJ whole genome shotgun (WGS) entry which is preliminary data.</text>
</comment>
<keyword evidence="2" id="KW-0699">rRNA-binding</keyword>
<dbReference type="EMBL" id="BEXA01000002">
    <property type="protein sequence ID" value="GAY72983.1"/>
    <property type="molecule type" value="Genomic_DNA"/>
</dbReference>
<evidence type="ECO:0000256" key="1">
    <source>
        <dbReference type="ARBA" id="ARBA00022555"/>
    </source>
</evidence>
<keyword evidence="3" id="KW-0694">RNA-binding</keyword>
<dbReference type="AlphaFoldDB" id="A0A401FKV9"/>
<dbReference type="STRING" id="1138822.PL11_009035"/>
<keyword evidence="6" id="KW-1185">Reference proteome</keyword>
<protein>
    <submittedName>
        <fullName evidence="5">Fibronectin-binding protein</fullName>
    </submittedName>
</protein>
<keyword evidence="4" id="KW-0648">Protein biosynthesis</keyword>
<dbReference type="GO" id="GO:0000049">
    <property type="term" value="F:tRNA binding"/>
    <property type="evidence" value="ECO:0007669"/>
    <property type="project" value="UniProtKB-KW"/>
</dbReference>
<evidence type="ECO:0000256" key="2">
    <source>
        <dbReference type="ARBA" id="ARBA00022730"/>
    </source>
</evidence>
<evidence type="ECO:0000313" key="6">
    <source>
        <dbReference type="Proteomes" id="UP000286974"/>
    </source>
</evidence>
<dbReference type="Gene3D" id="2.30.310.10">
    <property type="entry name" value="ibrinogen binding protein from staphylococcus aureus domain"/>
    <property type="match status" value="1"/>
</dbReference>
<evidence type="ECO:0000256" key="4">
    <source>
        <dbReference type="ARBA" id="ARBA00022917"/>
    </source>
</evidence>
<dbReference type="PANTHER" id="PTHR15239:SF6">
    <property type="entry name" value="RIBOSOME QUALITY CONTROL COMPLEX SUBUNIT NEMF"/>
    <property type="match status" value="1"/>
</dbReference>
<dbReference type="FunFam" id="2.30.310.10:FF:000004">
    <property type="entry name" value="Fibronectin-binding protein A"/>
    <property type="match status" value="1"/>
</dbReference>
<dbReference type="Proteomes" id="UP000286974">
    <property type="component" value="Unassembled WGS sequence"/>
</dbReference>
<gene>
    <name evidence="5" type="ORF">NBRC111893_1129</name>
</gene>
<dbReference type="PANTHER" id="PTHR15239">
    <property type="entry name" value="NUCLEAR EXPORT MEDIATOR FACTOR NEMF"/>
    <property type="match status" value="1"/>
</dbReference>
<dbReference type="Gene3D" id="3.40.970.40">
    <property type="entry name" value="fibrinogen binding protein from staphylococcus aureus domain like"/>
    <property type="match status" value="1"/>
</dbReference>